<proteinExistence type="predicted"/>
<name>A0A167XKN4_9HYPO</name>
<dbReference type="InterPro" id="IPR029058">
    <property type="entry name" value="AB_hydrolase_fold"/>
</dbReference>
<gene>
    <name evidence="2" type="ORF">AAL_07300</name>
</gene>
<reference evidence="2 3" key="1">
    <citation type="journal article" date="2016" name="Genome Biol. Evol.">
        <title>Divergent and convergent evolution of fungal pathogenicity.</title>
        <authorList>
            <person name="Shang Y."/>
            <person name="Xiao G."/>
            <person name="Zheng P."/>
            <person name="Cen K."/>
            <person name="Zhan S."/>
            <person name="Wang C."/>
        </authorList>
    </citation>
    <scope>NUCLEOTIDE SEQUENCE [LARGE SCALE GENOMIC DNA]</scope>
    <source>
        <strain evidence="2 3">RCEF 2490</strain>
    </source>
</reference>
<comment type="caution">
    <text evidence="2">The sequence shown here is derived from an EMBL/GenBank/DDBJ whole genome shotgun (WGS) entry which is preliminary data.</text>
</comment>
<dbReference type="AlphaFoldDB" id="A0A167XKN4"/>
<evidence type="ECO:0000313" key="3">
    <source>
        <dbReference type="Proteomes" id="UP000078544"/>
    </source>
</evidence>
<dbReference type="Gene3D" id="3.40.50.1820">
    <property type="entry name" value="alpha/beta hydrolase"/>
    <property type="match status" value="1"/>
</dbReference>
<dbReference type="Proteomes" id="UP000078544">
    <property type="component" value="Unassembled WGS sequence"/>
</dbReference>
<accession>A0A167XKN4</accession>
<dbReference type="OrthoDB" id="94039at2759"/>
<keyword evidence="3" id="KW-1185">Reference proteome</keyword>
<evidence type="ECO:0000259" key="1">
    <source>
        <dbReference type="Pfam" id="PF12697"/>
    </source>
</evidence>
<dbReference type="SUPFAM" id="SSF53474">
    <property type="entry name" value="alpha/beta-Hydrolases"/>
    <property type="match status" value="1"/>
</dbReference>
<protein>
    <recommendedName>
        <fullName evidence="1">AB hydrolase-1 domain-containing protein</fullName>
    </recommendedName>
</protein>
<dbReference type="EMBL" id="AZGY01000022">
    <property type="protein sequence ID" value="KZZ90199.1"/>
    <property type="molecule type" value="Genomic_DNA"/>
</dbReference>
<dbReference type="InterPro" id="IPR000073">
    <property type="entry name" value="AB_hydrolase_1"/>
</dbReference>
<evidence type="ECO:0000313" key="2">
    <source>
        <dbReference type="EMBL" id="KZZ90199.1"/>
    </source>
</evidence>
<feature type="domain" description="AB hydrolase-1" evidence="1">
    <location>
        <begin position="93"/>
        <end position="382"/>
    </location>
</feature>
<sequence length="447" mass="50083">MSVPGFRTVEHTIECQHIREYRRGTASQDDDVLHLAVKQYVPIRQVIKDDQKAVTIIAGHALGIPKVSRGAKKGQGSRTDHGCQEAYEPLWSELLQLSQKNDFTIRGIWIADMSNHGASGVLNEHVQGDDPSYFDHARDLLHMVNTFRAEIRRPIVGVAHSMGGTHLVSLALMHPRLFSSLLLMEPMIQQDVPPGPNAAMPSTLRADLWPSREEAEASFRKNRFFRALDPRVLDTLLTYSLRPTPTAVYPDTKDSYTLTTSKHQEAWSYLRPNFHPQSHDLGSGDQPSLAERLLHPDADYHWHWAYLFFRPEIGMVFEQLPHLRPPVLYMIGTKSWMGTQDMIDQKLRRTGTGLGGSGGVAAGRVKKHIFEGYGHMFPLEHVAAAAGALAKQVGVSLGEWRAEEQSLAAHDSLKSDRGGLVVSRTWIENVRKAGTERRPIRQGKAKL</sequence>
<organism evidence="2 3">
    <name type="scientific">Moelleriella libera RCEF 2490</name>
    <dbReference type="NCBI Taxonomy" id="1081109"/>
    <lineage>
        <taxon>Eukaryota</taxon>
        <taxon>Fungi</taxon>
        <taxon>Dikarya</taxon>
        <taxon>Ascomycota</taxon>
        <taxon>Pezizomycotina</taxon>
        <taxon>Sordariomycetes</taxon>
        <taxon>Hypocreomycetidae</taxon>
        <taxon>Hypocreales</taxon>
        <taxon>Clavicipitaceae</taxon>
        <taxon>Moelleriella</taxon>
    </lineage>
</organism>
<dbReference type="Pfam" id="PF12697">
    <property type="entry name" value="Abhydrolase_6"/>
    <property type="match status" value="1"/>
</dbReference>